<evidence type="ECO:0000256" key="4">
    <source>
        <dbReference type="ARBA" id="ARBA00022723"/>
    </source>
</evidence>
<dbReference type="GO" id="GO:0004527">
    <property type="term" value="F:exonuclease activity"/>
    <property type="evidence" value="ECO:0007669"/>
    <property type="project" value="UniProtKB-KW"/>
</dbReference>
<dbReference type="EMBL" id="QGDO01000001">
    <property type="protein sequence ID" value="PWJ43757.1"/>
    <property type="molecule type" value="Genomic_DNA"/>
</dbReference>
<sequence length="339" mass="38969">MNRHSFSMQNSIKCITYVCSKRSLKEFQLYMLAFAFFICSSCDLNQNGESQDVTVISWNAKELFDMKGLKKRLPNFRELIGDQKPDIILLQEFTSIEQVEALAEALKLENWSLSCSDFNMKDHNRFNSFEVAILSRFPLSNVTEYDPYPERRKRKNYPFEKPLEVQDKSYEKIRTSRGFLVAEIEELKLMIGIVHLKSSIGKEGELDYRNAQKREFVTIALTETLNTLSNNKTDDWHILIGGDFNVGHSDKVKNGKDLFDDVNDGYDDTHAILTEPLIGDIKFTNALAKFNTTTYPSYKGSPIDNLYVNEGTKFKSSEIIKNAYGSDHYPVKVVLELQP</sequence>
<dbReference type="GO" id="GO:0046872">
    <property type="term" value="F:metal ion binding"/>
    <property type="evidence" value="ECO:0007669"/>
    <property type="project" value="UniProtKB-KW"/>
</dbReference>
<organism evidence="10 11">
    <name type="scientific">Sediminitomix flava</name>
    <dbReference type="NCBI Taxonomy" id="379075"/>
    <lineage>
        <taxon>Bacteria</taxon>
        <taxon>Pseudomonadati</taxon>
        <taxon>Bacteroidota</taxon>
        <taxon>Cytophagia</taxon>
        <taxon>Cytophagales</taxon>
        <taxon>Flammeovirgaceae</taxon>
        <taxon>Sediminitomix</taxon>
    </lineage>
</organism>
<protein>
    <submittedName>
        <fullName evidence="10">Exonuclease III</fullName>
    </submittedName>
</protein>
<evidence type="ECO:0000313" key="11">
    <source>
        <dbReference type="Proteomes" id="UP000245535"/>
    </source>
</evidence>
<keyword evidence="10" id="KW-0269">Exonuclease</keyword>
<keyword evidence="8" id="KW-0234">DNA repair</keyword>
<gene>
    <name evidence="10" type="ORF">BC781_101103</name>
</gene>
<accession>A0A316A234</accession>
<keyword evidence="4" id="KW-0479">Metal-binding</keyword>
<evidence type="ECO:0000256" key="3">
    <source>
        <dbReference type="ARBA" id="ARBA00022722"/>
    </source>
</evidence>
<dbReference type="AlphaFoldDB" id="A0A316A234"/>
<comment type="cofactor">
    <cofactor evidence="1">
        <name>Mn(2+)</name>
        <dbReference type="ChEBI" id="CHEBI:29035"/>
    </cofactor>
</comment>
<dbReference type="InterPro" id="IPR036691">
    <property type="entry name" value="Endo/exonu/phosph_ase_sf"/>
</dbReference>
<reference evidence="10 11" key="1">
    <citation type="submission" date="2018-03" db="EMBL/GenBank/DDBJ databases">
        <title>Genomic Encyclopedia of Archaeal and Bacterial Type Strains, Phase II (KMG-II): from individual species to whole genera.</title>
        <authorList>
            <person name="Goeker M."/>
        </authorList>
    </citation>
    <scope>NUCLEOTIDE SEQUENCE [LARGE SCALE GENOMIC DNA]</scope>
    <source>
        <strain evidence="10 11">DSM 28229</strain>
    </source>
</reference>
<keyword evidence="7" id="KW-0460">Magnesium</keyword>
<feature type="domain" description="Endonuclease/exonuclease/phosphatase" evidence="9">
    <location>
        <begin position="57"/>
        <end position="328"/>
    </location>
</feature>
<dbReference type="GO" id="GO:0006281">
    <property type="term" value="P:DNA repair"/>
    <property type="evidence" value="ECO:0007669"/>
    <property type="project" value="UniProtKB-KW"/>
</dbReference>
<evidence type="ECO:0000256" key="6">
    <source>
        <dbReference type="ARBA" id="ARBA00022801"/>
    </source>
</evidence>
<proteinExistence type="predicted"/>
<dbReference type="Gene3D" id="3.60.10.10">
    <property type="entry name" value="Endonuclease/exonuclease/phosphatase"/>
    <property type="match status" value="1"/>
</dbReference>
<evidence type="ECO:0000256" key="1">
    <source>
        <dbReference type="ARBA" id="ARBA00001936"/>
    </source>
</evidence>
<dbReference type="InterPro" id="IPR005135">
    <property type="entry name" value="Endo/exonuclease/phosphatase"/>
</dbReference>
<comment type="cofactor">
    <cofactor evidence="2">
        <name>Mg(2+)</name>
        <dbReference type="ChEBI" id="CHEBI:18420"/>
    </cofactor>
</comment>
<keyword evidence="3" id="KW-0540">Nuclease</keyword>
<comment type="caution">
    <text evidence="10">The sequence shown here is derived from an EMBL/GenBank/DDBJ whole genome shotgun (WGS) entry which is preliminary data.</text>
</comment>
<evidence type="ECO:0000313" key="10">
    <source>
        <dbReference type="EMBL" id="PWJ43757.1"/>
    </source>
</evidence>
<dbReference type="PANTHER" id="PTHR15822:SF4">
    <property type="entry name" value="TYROSYL-DNA PHOSPHODIESTERASE 2"/>
    <property type="match status" value="1"/>
</dbReference>
<dbReference type="InterPro" id="IPR051547">
    <property type="entry name" value="TDP2-like"/>
</dbReference>
<evidence type="ECO:0000256" key="8">
    <source>
        <dbReference type="ARBA" id="ARBA00023204"/>
    </source>
</evidence>
<name>A0A316A234_SEDFL</name>
<keyword evidence="11" id="KW-1185">Reference proteome</keyword>
<evidence type="ECO:0000256" key="2">
    <source>
        <dbReference type="ARBA" id="ARBA00001946"/>
    </source>
</evidence>
<dbReference type="Proteomes" id="UP000245535">
    <property type="component" value="Unassembled WGS sequence"/>
</dbReference>
<evidence type="ECO:0000259" key="9">
    <source>
        <dbReference type="Pfam" id="PF03372"/>
    </source>
</evidence>
<dbReference type="SUPFAM" id="SSF56219">
    <property type="entry name" value="DNase I-like"/>
    <property type="match status" value="1"/>
</dbReference>
<evidence type="ECO:0000256" key="5">
    <source>
        <dbReference type="ARBA" id="ARBA00022763"/>
    </source>
</evidence>
<keyword evidence="6" id="KW-0378">Hydrolase</keyword>
<dbReference type="Pfam" id="PF03372">
    <property type="entry name" value="Exo_endo_phos"/>
    <property type="match status" value="1"/>
</dbReference>
<evidence type="ECO:0000256" key="7">
    <source>
        <dbReference type="ARBA" id="ARBA00022842"/>
    </source>
</evidence>
<keyword evidence="5" id="KW-0227">DNA damage</keyword>
<dbReference type="PANTHER" id="PTHR15822">
    <property type="entry name" value="TRAF AND TNF RECEPTOR-ASSOCIATED PROTEIN"/>
    <property type="match status" value="1"/>
</dbReference>